<protein>
    <recommendedName>
        <fullName evidence="5">WW domain-containing protein</fullName>
    </recommendedName>
</protein>
<evidence type="ECO:0000256" key="2">
    <source>
        <dbReference type="SAM" id="Phobius"/>
    </source>
</evidence>
<sequence length="607" mass="68654">MFESDDSLPSTIKSEQAYHHPLAVSPLQIAQYQEPQTTNLHIQKHIEFKLSRGPHVYPEESVEGWKEFTHPNGKLYYWNQQLRIVTEENIKIRDDKIALNDLFKQLTALDPTNPLPVQGEIYLGLRPARYYVVDHGRKQVWWWTDVDSIHVGGKHIGRNGTSNIFILQNYYRHLENFPSLTPISKEDLQTLRDGLIFSGTDRLSSQNSTAPWNATDAKMYLDFMKELEEGATKETGLNNVDKPSTMHQTWFASRLMCIMLQSRSMYGFGTKDAIFDYTIIIQLPPKVFIDYLVGIFSFFAPSTYMQRLHHVRAGGVTSFTRWQALVTSLLAEWSDSNLLATVVLSSNMAFLALNNLSAIGRISSLISTFFSISSIITGLHHVRTHRDRKDLPANKAAMYFRNSGGSNRNFRRLSFFLGLPLIFLSWSLVAFACAVTTYAFQNEQSLASYAILGSILGVLVVVMIWMLVHFYRVFSVGHKKTQISNELVSIAIHRQSTEAESIRAEEKGGGREIRERTVRGTTPPIQRRRSQLPTNEANRSSISQRSSLSSSPIPYSRGLSSDSESDKESGPRPGFYSGRRIIVDEDDSPDDVDDEWTTATNSVAGST</sequence>
<feature type="transmembrane region" description="Helical" evidence="2">
    <location>
        <begin position="415"/>
        <end position="440"/>
    </location>
</feature>
<feature type="compositionally biased region" description="Low complexity" evidence="1">
    <location>
        <begin position="539"/>
        <end position="557"/>
    </location>
</feature>
<feature type="transmembrane region" description="Helical" evidence="2">
    <location>
        <begin position="446"/>
        <end position="471"/>
    </location>
</feature>
<dbReference type="OrthoDB" id="3166422at2759"/>
<evidence type="ECO:0008006" key="5">
    <source>
        <dbReference type="Google" id="ProtNLM"/>
    </source>
</evidence>
<evidence type="ECO:0000313" key="4">
    <source>
        <dbReference type="Proteomes" id="UP000308652"/>
    </source>
</evidence>
<feature type="region of interest" description="Disordered" evidence="1">
    <location>
        <begin position="499"/>
        <end position="607"/>
    </location>
</feature>
<gene>
    <name evidence="3" type="ORF">BDQ12DRAFT_684758</name>
</gene>
<feature type="compositionally biased region" description="Polar residues" evidence="1">
    <location>
        <begin position="597"/>
        <end position="607"/>
    </location>
</feature>
<keyword evidence="2" id="KW-0812">Transmembrane</keyword>
<evidence type="ECO:0000313" key="3">
    <source>
        <dbReference type="EMBL" id="TFK37859.1"/>
    </source>
</evidence>
<name>A0A5C3LX92_9AGAR</name>
<feature type="transmembrane region" description="Helical" evidence="2">
    <location>
        <begin position="358"/>
        <end position="379"/>
    </location>
</feature>
<dbReference type="AlphaFoldDB" id="A0A5C3LX92"/>
<proteinExistence type="predicted"/>
<feature type="compositionally biased region" description="Acidic residues" evidence="1">
    <location>
        <begin position="584"/>
        <end position="596"/>
    </location>
</feature>
<organism evidence="3 4">
    <name type="scientific">Crucibulum laeve</name>
    <dbReference type="NCBI Taxonomy" id="68775"/>
    <lineage>
        <taxon>Eukaryota</taxon>
        <taxon>Fungi</taxon>
        <taxon>Dikarya</taxon>
        <taxon>Basidiomycota</taxon>
        <taxon>Agaricomycotina</taxon>
        <taxon>Agaricomycetes</taxon>
        <taxon>Agaricomycetidae</taxon>
        <taxon>Agaricales</taxon>
        <taxon>Agaricineae</taxon>
        <taxon>Nidulariaceae</taxon>
        <taxon>Crucibulum</taxon>
    </lineage>
</organism>
<evidence type="ECO:0000256" key="1">
    <source>
        <dbReference type="SAM" id="MobiDB-lite"/>
    </source>
</evidence>
<feature type="compositionally biased region" description="Basic and acidic residues" evidence="1">
    <location>
        <begin position="499"/>
        <end position="518"/>
    </location>
</feature>
<keyword evidence="2" id="KW-1133">Transmembrane helix</keyword>
<keyword evidence="4" id="KW-1185">Reference proteome</keyword>
<dbReference type="EMBL" id="ML213606">
    <property type="protein sequence ID" value="TFK37859.1"/>
    <property type="molecule type" value="Genomic_DNA"/>
</dbReference>
<keyword evidence="2" id="KW-0472">Membrane</keyword>
<dbReference type="Proteomes" id="UP000308652">
    <property type="component" value="Unassembled WGS sequence"/>
</dbReference>
<accession>A0A5C3LX92</accession>
<reference evidence="3 4" key="1">
    <citation type="journal article" date="2019" name="Nat. Ecol. Evol.">
        <title>Megaphylogeny resolves global patterns of mushroom evolution.</title>
        <authorList>
            <person name="Varga T."/>
            <person name="Krizsan K."/>
            <person name="Foldi C."/>
            <person name="Dima B."/>
            <person name="Sanchez-Garcia M."/>
            <person name="Sanchez-Ramirez S."/>
            <person name="Szollosi G.J."/>
            <person name="Szarkandi J.G."/>
            <person name="Papp V."/>
            <person name="Albert L."/>
            <person name="Andreopoulos W."/>
            <person name="Angelini C."/>
            <person name="Antonin V."/>
            <person name="Barry K.W."/>
            <person name="Bougher N.L."/>
            <person name="Buchanan P."/>
            <person name="Buyck B."/>
            <person name="Bense V."/>
            <person name="Catcheside P."/>
            <person name="Chovatia M."/>
            <person name="Cooper J."/>
            <person name="Damon W."/>
            <person name="Desjardin D."/>
            <person name="Finy P."/>
            <person name="Geml J."/>
            <person name="Haridas S."/>
            <person name="Hughes K."/>
            <person name="Justo A."/>
            <person name="Karasinski D."/>
            <person name="Kautmanova I."/>
            <person name="Kiss B."/>
            <person name="Kocsube S."/>
            <person name="Kotiranta H."/>
            <person name="LaButti K.M."/>
            <person name="Lechner B.E."/>
            <person name="Liimatainen K."/>
            <person name="Lipzen A."/>
            <person name="Lukacs Z."/>
            <person name="Mihaltcheva S."/>
            <person name="Morgado L.N."/>
            <person name="Niskanen T."/>
            <person name="Noordeloos M.E."/>
            <person name="Ohm R.A."/>
            <person name="Ortiz-Santana B."/>
            <person name="Ovrebo C."/>
            <person name="Racz N."/>
            <person name="Riley R."/>
            <person name="Savchenko A."/>
            <person name="Shiryaev A."/>
            <person name="Soop K."/>
            <person name="Spirin V."/>
            <person name="Szebenyi C."/>
            <person name="Tomsovsky M."/>
            <person name="Tulloss R.E."/>
            <person name="Uehling J."/>
            <person name="Grigoriev I.V."/>
            <person name="Vagvolgyi C."/>
            <person name="Papp T."/>
            <person name="Martin F.M."/>
            <person name="Miettinen O."/>
            <person name="Hibbett D.S."/>
            <person name="Nagy L.G."/>
        </authorList>
    </citation>
    <scope>NUCLEOTIDE SEQUENCE [LARGE SCALE GENOMIC DNA]</scope>
    <source>
        <strain evidence="3 4">CBS 166.37</strain>
    </source>
</reference>